<dbReference type="AlphaFoldDB" id="A0A1D7U7P6"/>
<dbReference type="STRING" id="1526658.BHK69_25805"/>
<dbReference type="OrthoDB" id="9765468at2"/>
<protein>
    <recommendedName>
        <fullName evidence="5">Phosphoenolpyruvate synthase</fullName>
    </recommendedName>
</protein>
<organism evidence="3 4">
    <name type="scientific">Bosea vaviloviae</name>
    <dbReference type="NCBI Taxonomy" id="1526658"/>
    <lineage>
        <taxon>Bacteria</taxon>
        <taxon>Pseudomonadati</taxon>
        <taxon>Pseudomonadota</taxon>
        <taxon>Alphaproteobacteria</taxon>
        <taxon>Hyphomicrobiales</taxon>
        <taxon>Boseaceae</taxon>
        <taxon>Bosea</taxon>
    </lineage>
</organism>
<dbReference type="Pfam" id="PF00391">
    <property type="entry name" value="PEP-utilizers"/>
    <property type="match status" value="1"/>
</dbReference>
<dbReference type="SUPFAM" id="SSF52009">
    <property type="entry name" value="Phosphohistidine domain"/>
    <property type="match status" value="1"/>
</dbReference>
<dbReference type="Proteomes" id="UP000094969">
    <property type="component" value="Chromosome"/>
</dbReference>
<dbReference type="PANTHER" id="PTHR43615">
    <property type="entry name" value="PHOSPHOENOLPYRUVATE SYNTHASE-RELATED"/>
    <property type="match status" value="1"/>
</dbReference>
<dbReference type="Gene3D" id="3.30.1490.20">
    <property type="entry name" value="ATP-grasp fold, A domain"/>
    <property type="match status" value="1"/>
</dbReference>
<evidence type="ECO:0000313" key="4">
    <source>
        <dbReference type="Proteomes" id="UP000094969"/>
    </source>
</evidence>
<dbReference type="InterPro" id="IPR051549">
    <property type="entry name" value="PEP_Utilizing_Enz"/>
</dbReference>
<evidence type="ECO:0000259" key="1">
    <source>
        <dbReference type="Pfam" id="PF00391"/>
    </source>
</evidence>
<dbReference type="GO" id="GO:0005524">
    <property type="term" value="F:ATP binding"/>
    <property type="evidence" value="ECO:0007669"/>
    <property type="project" value="InterPro"/>
</dbReference>
<dbReference type="InterPro" id="IPR008279">
    <property type="entry name" value="PEP-util_enz_mobile_dom"/>
</dbReference>
<dbReference type="PANTHER" id="PTHR43615:SF1">
    <property type="entry name" value="PPDK_N DOMAIN-CONTAINING PROTEIN"/>
    <property type="match status" value="1"/>
</dbReference>
<dbReference type="GO" id="GO:0016301">
    <property type="term" value="F:kinase activity"/>
    <property type="evidence" value="ECO:0007669"/>
    <property type="project" value="InterPro"/>
</dbReference>
<evidence type="ECO:0000259" key="2">
    <source>
        <dbReference type="Pfam" id="PF01326"/>
    </source>
</evidence>
<dbReference type="Gene3D" id="3.30.470.20">
    <property type="entry name" value="ATP-grasp fold, B domain"/>
    <property type="match status" value="2"/>
</dbReference>
<dbReference type="Gene3D" id="3.50.30.10">
    <property type="entry name" value="Phosphohistidine domain"/>
    <property type="match status" value="1"/>
</dbReference>
<dbReference type="RefSeq" id="WP_069692600.1">
    <property type="nucleotide sequence ID" value="NZ_CP017147.1"/>
</dbReference>
<evidence type="ECO:0008006" key="5">
    <source>
        <dbReference type="Google" id="ProtNLM"/>
    </source>
</evidence>
<dbReference type="EMBL" id="CP017147">
    <property type="protein sequence ID" value="AOO83400.1"/>
    <property type="molecule type" value="Genomic_DNA"/>
</dbReference>
<feature type="domain" description="Pyruvate phosphate dikinase AMP/ATP-binding" evidence="2">
    <location>
        <begin position="68"/>
        <end position="194"/>
    </location>
</feature>
<name>A0A1D7U7P6_9HYPH</name>
<dbReference type="KEGG" id="bvv:BHK69_25805"/>
<evidence type="ECO:0000313" key="3">
    <source>
        <dbReference type="EMBL" id="AOO83400.1"/>
    </source>
</evidence>
<dbReference type="InterPro" id="IPR002192">
    <property type="entry name" value="PPDK_AMP/ATP-bd"/>
</dbReference>
<dbReference type="InterPro" id="IPR036637">
    <property type="entry name" value="Phosphohistidine_dom_sf"/>
</dbReference>
<accession>A0A1D7U7P6</accession>
<sequence>MSGFILQAHEAGDPAAAGGKAAALSALIQAGFDVPPFLVILPEGVSARGLKAETRKGLQAALPGIGPGPFAVRSSGREEDGASHSHAGQFLSLLDVAEPELAAAALKVWRSGSTDSLKAYRASRGLDPASGAPAIIVQRLVKARAAGVAFSADPVGGRRNRFVISAIAGLGDKLVGGEADGDDYVIDAATGTMLEGPRDGVLGTTDIAALTGLIARVAAARGSAQDIEWSFEGDRLFLLQARPITTQLRDPAWPDPTVTIFDNSNIVESYPGLVSPLTYSFAQYAYARVYRRFVALLGVAPVRIAESAPIFDNMLGRVDGRVYYNLVNWYRALALLPGFSLNRAHMETMMGVSEPLPAAISASIGPGPVRGFARAVEYARMGRAGLGLVFEALRLTRTIRGFYIRLNGALRVKPDAIAAMPLSALATEYRTIEAGLLDRWDAPLVNDFLCMIAFGASRKLLERWCGPDGVEIHNAVMIGQGDIVSAEPARRIATMGALAAGKPQLIEALQRGDLTAGKADAALGREIDAYLAKFSDRCTEELKLESITLDQDPAPLLAAIAAAALTPRAAHGRSADGTAALDRILGDRPIRRRIARLMLGWARDRVRDRENLRFERTRIFGHARRVLVAMGRQLAALDAIDAPRDVFLLTVPELLGAIEGFGTTADLKGLVTIRKAEMARATERPDPPERVTVTGAAGLGSEGVTVLEPTLTDASETVRKGTGCSAGTVRARARLIRDPRREALVQGEILVARHTDPGWIAVFSNASAIVVERGSLLSHSAIVAREMGIPCVVGLKGALDWIVDGEMISVDGASGEVRKADG</sequence>
<dbReference type="SUPFAM" id="SSF56059">
    <property type="entry name" value="Glutathione synthetase ATP-binding domain-like"/>
    <property type="match status" value="1"/>
</dbReference>
<keyword evidence="4" id="KW-1185">Reference proteome</keyword>
<feature type="domain" description="PEP-utilising enzyme mobile" evidence="1">
    <location>
        <begin position="746"/>
        <end position="815"/>
    </location>
</feature>
<reference evidence="3 4" key="1">
    <citation type="journal article" date="2015" name="Antonie Van Leeuwenhoek">
        <title>Bosea vaviloviae sp. nov., a new species of slow-growing rhizobia isolated from nodules of the relict species Vavilovia formosa (Stev.) Fed.</title>
        <authorList>
            <person name="Safronova V.I."/>
            <person name="Kuznetsova I.G."/>
            <person name="Sazanova A.L."/>
            <person name="Kimeklis A.K."/>
            <person name="Belimov A.A."/>
            <person name="Andronov E.E."/>
            <person name="Pinaev A.G."/>
            <person name="Chizhevskaya E.P."/>
            <person name="Pukhaev A.R."/>
            <person name="Popov K.P."/>
            <person name="Willems A."/>
            <person name="Tikhonovich I.A."/>
        </authorList>
    </citation>
    <scope>NUCLEOTIDE SEQUENCE [LARGE SCALE GENOMIC DNA]</scope>
    <source>
        <strain evidence="3 4">Vaf18</strain>
    </source>
</reference>
<proteinExistence type="predicted"/>
<dbReference type="Pfam" id="PF01326">
    <property type="entry name" value="PPDK_N"/>
    <property type="match status" value="1"/>
</dbReference>
<gene>
    <name evidence="3" type="ORF">BHK69_25805</name>
</gene>
<dbReference type="InterPro" id="IPR013815">
    <property type="entry name" value="ATP_grasp_subdomain_1"/>
</dbReference>